<evidence type="ECO:0000313" key="2">
    <source>
        <dbReference type="Proteomes" id="UP001140949"/>
    </source>
</evidence>
<keyword evidence="2" id="KW-1185">Reference proteome</keyword>
<dbReference type="AlphaFoldDB" id="A0AAX6FGW2"/>
<organism evidence="1 2">
    <name type="scientific">Iris pallida</name>
    <name type="common">Sweet iris</name>
    <dbReference type="NCBI Taxonomy" id="29817"/>
    <lineage>
        <taxon>Eukaryota</taxon>
        <taxon>Viridiplantae</taxon>
        <taxon>Streptophyta</taxon>
        <taxon>Embryophyta</taxon>
        <taxon>Tracheophyta</taxon>
        <taxon>Spermatophyta</taxon>
        <taxon>Magnoliopsida</taxon>
        <taxon>Liliopsida</taxon>
        <taxon>Asparagales</taxon>
        <taxon>Iridaceae</taxon>
        <taxon>Iridoideae</taxon>
        <taxon>Irideae</taxon>
        <taxon>Iris</taxon>
    </lineage>
</organism>
<proteinExistence type="predicted"/>
<dbReference type="EMBL" id="JANAVB010028819">
    <property type="protein sequence ID" value="KAJ6815512.1"/>
    <property type="molecule type" value="Genomic_DNA"/>
</dbReference>
<dbReference type="Proteomes" id="UP001140949">
    <property type="component" value="Unassembled WGS sequence"/>
</dbReference>
<sequence length="39" mass="4337">MTAGIVIPKPYMRPQLHTAPLWPQINASKDLFGIITIFG</sequence>
<protein>
    <submittedName>
        <fullName evidence="1">NADH dehydrogenase subunit I (Chloroplast)</fullName>
    </submittedName>
</protein>
<name>A0AAX6FGW2_IRIPA</name>
<reference evidence="1" key="1">
    <citation type="journal article" date="2023" name="GigaByte">
        <title>Genome assembly of the bearded iris, Iris pallida Lam.</title>
        <authorList>
            <person name="Bruccoleri R.E."/>
            <person name="Oakeley E.J."/>
            <person name="Faust A.M.E."/>
            <person name="Altorfer M."/>
            <person name="Dessus-Babus S."/>
            <person name="Burckhardt D."/>
            <person name="Oertli M."/>
            <person name="Naumann U."/>
            <person name="Petersen F."/>
            <person name="Wong J."/>
        </authorList>
    </citation>
    <scope>NUCLEOTIDE SEQUENCE</scope>
    <source>
        <strain evidence="1">GSM-AAB239-AS_SAM_17_03QT</strain>
    </source>
</reference>
<gene>
    <name evidence="1" type="ORF">M6B38_133430</name>
</gene>
<reference evidence="1" key="2">
    <citation type="submission" date="2023-04" db="EMBL/GenBank/DDBJ databases">
        <authorList>
            <person name="Bruccoleri R.E."/>
            <person name="Oakeley E.J."/>
            <person name="Faust A.-M."/>
            <person name="Dessus-Babus S."/>
            <person name="Altorfer M."/>
            <person name="Burckhardt D."/>
            <person name="Oertli M."/>
            <person name="Naumann U."/>
            <person name="Petersen F."/>
            <person name="Wong J."/>
        </authorList>
    </citation>
    <scope>NUCLEOTIDE SEQUENCE</scope>
    <source>
        <strain evidence="1">GSM-AAB239-AS_SAM_17_03QT</strain>
        <tissue evidence="1">Leaf</tissue>
    </source>
</reference>
<evidence type="ECO:0000313" key="1">
    <source>
        <dbReference type="EMBL" id="KAJ6815512.1"/>
    </source>
</evidence>
<comment type="caution">
    <text evidence="1">The sequence shown here is derived from an EMBL/GenBank/DDBJ whole genome shotgun (WGS) entry which is preliminary data.</text>
</comment>
<accession>A0AAX6FGW2</accession>